<feature type="domain" description="4Fe-4S ferredoxin-type" evidence="5">
    <location>
        <begin position="317"/>
        <end position="348"/>
    </location>
</feature>
<organism evidence="6 7">
    <name type="scientific">Methanosalsum zhilinae (strain DSM 4017 / NBRC 107636 / OCM 62 / WeN5)</name>
    <name type="common">Methanohalophilus zhilinae</name>
    <dbReference type="NCBI Taxonomy" id="679901"/>
    <lineage>
        <taxon>Archaea</taxon>
        <taxon>Methanobacteriati</taxon>
        <taxon>Methanobacteriota</taxon>
        <taxon>Stenosarchaea group</taxon>
        <taxon>Methanomicrobia</taxon>
        <taxon>Methanosarcinales</taxon>
        <taxon>Methanosarcinaceae</taxon>
        <taxon>Methanosalsum</taxon>
    </lineage>
</organism>
<dbReference type="InterPro" id="IPR017677">
    <property type="entry name" value="Methan_mark_16"/>
</dbReference>
<evidence type="ECO:0000256" key="3">
    <source>
        <dbReference type="ARBA" id="ARBA00023004"/>
    </source>
</evidence>
<evidence type="ECO:0000313" key="7">
    <source>
        <dbReference type="Proteomes" id="UP000006622"/>
    </source>
</evidence>
<dbReference type="PANTHER" id="PTHR43687">
    <property type="entry name" value="ADENYLYLSULFATE REDUCTASE, BETA SUBUNIT"/>
    <property type="match status" value="1"/>
</dbReference>
<dbReference type="Proteomes" id="UP000006622">
    <property type="component" value="Chromosome"/>
</dbReference>
<evidence type="ECO:0000256" key="2">
    <source>
        <dbReference type="ARBA" id="ARBA00022723"/>
    </source>
</evidence>
<dbReference type="OrthoDB" id="53379at2157"/>
<reference evidence="6 7" key="1">
    <citation type="submission" date="2010-07" db="EMBL/GenBank/DDBJ databases">
        <title>The complete genome of Methanosalsum zhilinae DSM 4017.</title>
        <authorList>
            <consortium name="US DOE Joint Genome Institute (JGI-PGF)"/>
            <person name="Lucas S."/>
            <person name="Copeland A."/>
            <person name="Lapidus A."/>
            <person name="Glavina del Rio T."/>
            <person name="Dalin E."/>
            <person name="Tice H."/>
            <person name="Bruce D."/>
            <person name="Goodwin L."/>
            <person name="Pitluck S."/>
            <person name="Kyrpides N."/>
            <person name="Mavromatis K."/>
            <person name="Ovchinnikova G."/>
            <person name="Daligault H."/>
            <person name="Detter J.C."/>
            <person name="Han C."/>
            <person name="Tapia R."/>
            <person name="Larimer F."/>
            <person name="Land M."/>
            <person name="Hauser L."/>
            <person name="Markowitz V."/>
            <person name="Cheng J.-F."/>
            <person name="Hugenholtz P."/>
            <person name="Woyke T."/>
            <person name="Wu D."/>
            <person name="Spring S."/>
            <person name="Schueler E."/>
            <person name="Brambilla E."/>
            <person name="Klenk H.-P."/>
            <person name="Eisen J.A."/>
        </authorList>
    </citation>
    <scope>NUCLEOTIDE SEQUENCE [LARGE SCALE GENOMIC DNA]</scope>
    <source>
        <strain evidence="7">DSM 4017 / NBRC 107636 / OCM 62 / WeN5</strain>
    </source>
</reference>
<sequence length="439" mass="48313">MSRTRTYLEIQNKINRGEAVVLTSEEVCERVRDGETIGFDDVDVVTTATRGIMSGTYIVLSFKVAEPNEFKKASSVWINGIPAYVGPCPNERLGILDLIIYGTGYSKYDSSYGGGHLFKEMVEGKTIEVEVETVEGYCFKHYTDMNEIPYAKYFATRHTFKNYLAFVNPSSEPLSTIFHAADFKGNYSEATFCGCGEMNPIKNDPDLETIGIGTRVLINGAEGFVIGSGTRSSPDNPNLAAFADLHPMTGEYMGGYLTPSGPEIISTWAVPIPIINEKILENVIKLDKETPLKVADVGGRIKLCETTYGDVWDNADPAVTYKPEKCIMCTTCKIEEKCPMKAVTSGDSIKSATYEPSECFNCGFCVSICPGGAFNAELGAIHCTIDNMQRTIPVTLRQSDRLRAIRAASELKEKILDSRFRITEPVESISFGPSFENKS</sequence>
<dbReference type="InterPro" id="IPR050572">
    <property type="entry name" value="Fe-S_Ferredoxin"/>
</dbReference>
<dbReference type="Gene3D" id="3.30.70.20">
    <property type="match status" value="1"/>
</dbReference>
<dbReference type="PROSITE" id="PS00198">
    <property type="entry name" value="4FE4S_FER_1"/>
    <property type="match status" value="1"/>
</dbReference>
<dbReference type="GO" id="GO:0016491">
    <property type="term" value="F:oxidoreductase activity"/>
    <property type="evidence" value="ECO:0007669"/>
    <property type="project" value="UniProtKB-ARBA"/>
</dbReference>
<feature type="domain" description="4Fe-4S ferredoxin-type" evidence="5">
    <location>
        <begin position="350"/>
        <end position="379"/>
    </location>
</feature>
<dbReference type="PROSITE" id="PS51379">
    <property type="entry name" value="4FE4S_FER_2"/>
    <property type="match status" value="2"/>
</dbReference>
<protein>
    <submittedName>
        <fullName evidence="6">Methanogenesis marker 16 metalloprotein</fullName>
    </submittedName>
</protein>
<dbReference type="InterPro" id="IPR017900">
    <property type="entry name" value="4Fe4S_Fe_S_CS"/>
</dbReference>
<dbReference type="AlphaFoldDB" id="F7XKN9"/>
<dbReference type="GO" id="GO:0051539">
    <property type="term" value="F:4 iron, 4 sulfur cluster binding"/>
    <property type="evidence" value="ECO:0007669"/>
    <property type="project" value="UniProtKB-KW"/>
</dbReference>
<name>F7XKN9_METZD</name>
<dbReference type="NCBIfam" id="TIGR03287">
    <property type="entry name" value="methan_mark_16"/>
    <property type="match status" value="1"/>
</dbReference>
<dbReference type="STRING" id="679901.Mzhil_0784"/>
<dbReference type="Pfam" id="PF01837">
    <property type="entry name" value="HcyBio"/>
    <property type="match status" value="1"/>
</dbReference>
<dbReference type="PANTHER" id="PTHR43687:SF3">
    <property type="entry name" value="4FE-4S FERREDOXIN-TYPE DOMAIN-CONTAINING PROTEIN"/>
    <property type="match status" value="1"/>
</dbReference>
<proteinExistence type="predicted"/>
<accession>F7XKN9</accession>
<dbReference type="RefSeq" id="WP_013898087.1">
    <property type="nucleotide sequence ID" value="NC_015676.1"/>
</dbReference>
<dbReference type="InterPro" id="IPR017896">
    <property type="entry name" value="4Fe4S_Fe-S-bd"/>
</dbReference>
<dbReference type="InterPro" id="IPR002708">
    <property type="entry name" value="HcyBio"/>
</dbReference>
<gene>
    <name evidence="6" type="ordered locus">Mzhil_0784</name>
</gene>
<evidence type="ECO:0000256" key="1">
    <source>
        <dbReference type="ARBA" id="ARBA00022485"/>
    </source>
</evidence>
<dbReference type="GO" id="GO:0046872">
    <property type="term" value="F:metal ion binding"/>
    <property type="evidence" value="ECO:0007669"/>
    <property type="project" value="UniProtKB-KW"/>
</dbReference>
<keyword evidence="2" id="KW-0479">Metal-binding</keyword>
<dbReference type="KEGG" id="mzh:Mzhil_0784"/>
<keyword evidence="4" id="KW-0411">Iron-sulfur</keyword>
<evidence type="ECO:0000256" key="4">
    <source>
        <dbReference type="ARBA" id="ARBA00023014"/>
    </source>
</evidence>
<evidence type="ECO:0000259" key="5">
    <source>
        <dbReference type="PROSITE" id="PS51379"/>
    </source>
</evidence>
<keyword evidence="7" id="KW-1185">Reference proteome</keyword>
<dbReference type="SUPFAM" id="SSF54862">
    <property type="entry name" value="4Fe-4S ferredoxins"/>
    <property type="match status" value="1"/>
</dbReference>
<dbReference type="HOGENOM" id="CLU_061500_0_0_2"/>
<dbReference type="GeneID" id="10822400"/>
<keyword evidence="1" id="KW-0004">4Fe-4S</keyword>
<keyword evidence="3" id="KW-0408">Iron</keyword>
<dbReference type="EMBL" id="CP002101">
    <property type="protein sequence ID" value="AEH60648.1"/>
    <property type="molecule type" value="Genomic_DNA"/>
</dbReference>
<evidence type="ECO:0000313" key="6">
    <source>
        <dbReference type="EMBL" id="AEH60648.1"/>
    </source>
</evidence>